<dbReference type="Proteomes" id="UP000829362">
    <property type="component" value="Segment"/>
</dbReference>
<evidence type="ECO:0000313" key="2">
    <source>
        <dbReference type="Proteomes" id="UP000829362"/>
    </source>
</evidence>
<evidence type="ECO:0000313" key="1">
    <source>
        <dbReference type="EMBL" id="UNH61275.1"/>
    </source>
</evidence>
<organism evidence="1 2">
    <name type="scientific">Synechococcus phage S-SZBM1</name>
    <dbReference type="NCBI Taxonomy" id="2926475"/>
    <lineage>
        <taxon>Viruses</taxon>
        <taxon>Duplodnaviria</taxon>
        <taxon>Heunggongvirae</taxon>
        <taxon>Uroviricota</taxon>
        <taxon>Caudoviricetes</taxon>
        <taxon>Pantevenvirales</taxon>
        <taxon>Kyanoviridae</taxon>
        <taxon>Shenzhenivirus</taxon>
        <taxon>Shenzhenivirus sszbm1</taxon>
    </lineage>
</organism>
<accession>A0AC61TSP9</accession>
<gene>
    <name evidence="1" type="ORF">SSZBM1_158</name>
</gene>
<protein>
    <submittedName>
        <fullName evidence="1">2OG-Fe(II) oxygenase</fullName>
    </submittedName>
</protein>
<reference evidence="1" key="1">
    <citation type="submission" date="2021-11" db="EMBL/GenBank/DDBJ databases">
        <authorList>
            <person name="Rong C."/>
            <person name="Yang Y."/>
            <person name="Li S."/>
            <person name="Zhou K."/>
            <person name="Xu Y."/>
            <person name="Zhang R."/>
            <person name="Zhang Y."/>
        </authorList>
    </citation>
    <scope>NUCLEOTIDE SEQUENCE</scope>
</reference>
<dbReference type="EMBL" id="OL473597">
    <property type="protein sequence ID" value="UNH61275.1"/>
    <property type="molecule type" value="Genomic_DNA"/>
</dbReference>
<name>A0AC61TSP9_9CAUD</name>
<sequence>MMWIADKALEHIKTLDMQMYNFPAGVRTSRGDIHKDEPMHDLTEFFHDVLDEIRCDQALQCHELKISLCWANYAPAGSGVGHPLHRHNYSYLSGVFYFTEGADTVFQDPVDIRNLDTLEIFRDWFDGPYHHFKAEPGKLLVFPGWLRHLSNPHAGDLDRYSMSFNSLPNGPVNAGPQGVPMANIQVL</sequence>
<proteinExistence type="predicted"/>
<keyword evidence="2" id="KW-1185">Reference proteome</keyword>